<protein>
    <submittedName>
        <fullName evidence="2">DUF1127 domain-containing protein</fullName>
    </submittedName>
</protein>
<evidence type="ECO:0000259" key="1">
    <source>
        <dbReference type="Pfam" id="PF06568"/>
    </source>
</evidence>
<dbReference type="AlphaFoldDB" id="A0A4S4B047"/>
<evidence type="ECO:0000313" key="2">
    <source>
        <dbReference type="EMBL" id="THF64991.1"/>
    </source>
</evidence>
<gene>
    <name evidence="2" type="ORF">E6C76_11240</name>
</gene>
<evidence type="ECO:0000313" key="3">
    <source>
        <dbReference type="Proteomes" id="UP000308430"/>
    </source>
</evidence>
<name>A0A4S4B047_9RHOO</name>
<keyword evidence="3" id="KW-1185">Reference proteome</keyword>
<dbReference type="Pfam" id="PF06568">
    <property type="entry name" value="YjiS-like"/>
    <property type="match status" value="1"/>
</dbReference>
<sequence length="54" mass="6346">MVQLACALRNALNAAARRNAARRELRELDERLLRDVGISREQALREADKPFWRR</sequence>
<feature type="domain" description="YjiS-like" evidence="1">
    <location>
        <begin position="8"/>
        <end position="43"/>
    </location>
</feature>
<accession>A0A4S4B047</accession>
<comment type="caution">
    <text evidence="2">The sequence shown here is derived from an EMBL/GenBank/DDBJ whole genome shotgun (WGS) entry which is preliminary data.</text>
</comment>
<organism evidence="2 3">
    <name type="scientific">Pseudothauera nasutitermitis</name>
    <dbReference type="NCBI Taxonomy" id="2565930"/>
    <lineage>
        <taxon>Bacteria</taxon>
        <taxon>Pseudomonadati</taxon>
        <taxon>Pseudomonadota</taxon>
        <taxon>Betaproteobacteria</taxon>
        <taxon>Rhodocyclales</taxon>
        <taxon>Zoogloeaceae</taxon>
        <taxon>Pseudothauera</taxon>
    </lineage>
</organism>
<dbReference type="Proteomes" id="UP000308430">
    <property type="component" value="Unassembled WGS sequence"/>
</dbReference>
<reference evidence="2 3" key="1">
    <citation type="submission" date="2019-04" db="EMBL/GenBank/DDBJ databases">
        <title>Azoarcus nasutitermitis sp. nov. isolated from termite nest.</title>
        <authorList>
            <person name="Lin S.-Y."/>
            <person name="Hameed A."/>
            <person name="Hsu Y.-H."/>
            <person name="Young C.-C."/>
        </authorList>
    </citation>
    <scope>NUCLEOTIDE SEQUENCE [LARGE SCALE GENOMIC DNA]</scope>
    <source>
        <strain evidence="2 3">CC-YHH838</strain>
    </source>
</reference>
<dbReference type="InterPro" id="IPR009506">
    <property type="entry name" value="YjiS-like"/>
</dbReference>
<dbReference type="EMBL" id="SSOC01000004">
    <property type="protein sequence ID" value="THF64991.1"/>
    <property type="molecule type" value="Genomic_DNA"/>
</dbReference>
<proteinExistence type="predicted"/>